<feature type="region of interest" description="Disordered" evidence="1">
    <location>
        <begin position="33"/>
        <end position="67"/>
    </location>
</feature>
<evidence type="ECO:0000313" key="2">
    <source>
        <dbReference type="EMBL" id="HGB35577.1"/>
    </source>
</evidence>
<accession>A0A7V3NTW7</accession>
<name>A0A7V3NTW7_UNCW3</name>
<organism evidence="2">
    <name type="scientific">candidate division WOR-3 bacterium</name>
    <dbReference type="NCBI Taxonomy" id="2052148"/>
    <lineage>
        <taxon>Bacteria</taxon>
        <taxon>Bacteria division WOR-3</taxon>
    </lineage>
</organism>
<evidence type="ECO:0000256" key="1">
    <source>
        <dbReference type="SAM" id="MobiDB-lite"/>
    </source>
</evidence>
<protein>
    <submittedName>
        <fullName evidence="2">Uncharacterized protein</fullName>
    </submittedName>
</protein>
<comment type="caution">
    <text evidence="2">The sequence shown here is derived from an EMBL/GenBank/DDBJ whole genome shotgun (WGS) entry which is preliminary data.</text>
</comment>
<gene>
    <name evidence="2" type="ORF">ENV38_01555</name>
</gene>
<reference evidence="2" key="1">
    <citation type="journal article" date="2020" name="mSystems">
        <title>Genome- and Community-Level Interaction Insights into Carbon Utilization and Element Cycling Functions of Hydrothermarchaeota in Hydrothermal Sediment.</title>
        <authorList>
            <person name="Zhou Z."/>
            <person name="Liu Y."/>
            <person name="Xu W."/>
            <person name="Pan J."/>
            <person name="Luo Z.H."/>
            <person name="Li M."/>
        </authorList>
    </citation>
    <scope>NUCLEOTIDE SEQUENCE [LARGE SCALE GENOMIC DNA]</scope>
    <source>
        <strain evidence="2">SpSt-754</strain>
    </source>
</reference>
<dbReference type="AlphaFoldDB" id="A0A7V3NTW7"/>
<dbReference type="EMBL" id="DTGD01000065">
    <property type="protein sequence ID" value="HGB35577.1"/>
    <property type="molecule type" value="Genomic_DNA"/>
</dbReference>
<proteinExistence type="predicted"/>
<sequence length="67" mass="8171">MKKGVYEPRFENMELYHLYRAWDSSLRKGRRSRRRLTLKEGTSSQRKWTWSSSIPPPSTWRERLRGS</sequence>